<organism evidence="6 7">
    <name type="scientific">Novosphingobium malaysiense</name>
    <dbReference type="NCBI Taxonomy" id="1348853"/>
    <lineage>
        <taxon>Bacteria</taxon>
        <taxon>Pseudomonadati</taxon>
        <taxon>Pseudomonadota</taxon>
        <taxon>Alphaproteobacteria</taxon>
        <taxon>Sphingomonadales</taxon>
        <taxon>Sphingomonadaceae</taxon>
        <taxon>Novosphingobium</taxon>
    </lineage>
</organism>
<keyword evidence="3" id="KW-0547">Nucleotide-binding</keyword>
<dbReference type="InterPro" id="IPR046407">
    <property type="entry name" value="CAR"/>
</dbReference>
<evidence type="ECO:0000256" key="3">
    <source>
        <dbReference type="ARBA" id="ARBA00022741"/>
    </source>
</evidence>
<keyword evidence="1" id="KW-0596">Phosphopantetheine</keyword>
<dbReference type="EMBL" id="JTDI01000008">
    <property type="protein sequence ID" value="KHK89212.1"/>
    <property type="molecule type" value="Genomic_DNA"/>
</dbReference>
<dbReference type="InterPro" id="IPR009081">
    <property type="entry name" value="PP-bd_ACP"/>
</dbReference>
<dbReference type="Pfam" id="PF00550">
    <property type="entry name" value="PP-binding"/>
    <property type="match status" value="1"/>
</dbReference>
<dbReference type="GO" id="GO:0031177">
    <property type="term" value="F:phosphopantetheine binding"/>
    <property type="evidence" value="ECO:0007669"/>
    <property type="project" value="InterPro"/>
</dbReference>
<dbReference type="SUPFAM" id="SSF47336">
    <property type="entry name" value="ACP-like"/>
    <property type="match status" value="1"/>
</dbReference>
<keyword evidence="4" id="KW-0067">ATP-binding</keyword>
<reference evidence="6 7" key="1">
    <citation type="submission" date="2014-10" db="EMBL/GenBank/DDBJ databases">
        <title>Genome sequence of Novosphingobium malaysiense MUSC 273(T).</title>
        <authorList>
            <person name="Lee L.-H."/>
        </authorList>
    </citation>
    <scope>NUCLEOTIDE SEQUENCE [LARGE SCALE GENOMIC DNA]</scope>
    <source>
        <strain evidence="6 7">MUSC 273</strain>
    </source>
</reference>
<dbReference type="PROSITE" id="PS50075">
    <property type="entry name" value="CARRIER"/>
    <property type="match status" value="1"/>
</dbReference>
<dbReference type="PROSITE" id="PS00455">
    <property type="entry name" value="AMP_BINDING"/>
    <property type="match status" value="1"/>
</dbReference>
<dbReference type="GO" id="GO:0004467">
    <property type="term" value="F:long-chain fatty acid-CoA ligase activity"/>
    <property type="evidence" value="ECO:0007669"/>
    <property type="project" value="TreeGrafter"/>
</dbReference>
<dbReference type="PANTHER" id="PTHR43272">
    <property type="entry name" value="LONG-CHAIN-FATTY-ACID--COA LIGASE"/>
    <property type="match status" value="1"/>
</dbReference>
<dbReference type="Gene3D" id="3.40.50.12780">
    <property type="entry name" value="N-terminal domain of ligase-like"/>
    <property type="match status" value="1"/>
</dbReference>
<evidence type="ECO:0000256" key="1">
    <source>
        <dbReference type="ARBA" id="ARBA00022450"/>
    </source>
</evidence>
<name>A0A0B1ZIQ0_9SPHN</name>
<dbReference type="NCBIfam" id="TIGR01746">
    <property type="entry name" value="Thioester-redct"/>
    <property type="match status" value="1"/>
</dbReference>
<dbReference type="InterPro" id="IPR042099">
    <property type="entry name" value="ANL_N_sf"/>
</dbReference>
<dbReference type="InterPro" id="IPR036291">
    <property type="entry name" value="NAD(P)-bd_dom_sf"/>
</dbReference>
<dbReference type="PANTHER" id="PTHR43272:SF33">
    <property type="entry name" value="AMP-BINDING DOMAIN-CONTAINING PROTEIN-RELATED"/>
    <property type="match status" value="1"/>
</dbReference>
<dbReference type="Gene3D" id="3.40.50.720">
    <property type="entry name" value="NAD(P)-binding Rossmann-like Domain"/>
    <property type="match status" value="1"/>
</dbReference>
<evidence type="ECO:0000256" key="2">
    <source>
        <dbReference type="ARBA" id="ARBA00022553"/>
    </source>
</evidence>
<dbReference type="GO" id="GO:0016620">
    <property type="term" value="F:oxidoreductase activity, acting on the aldehyde or oxo group of donors, NAD or NADP as acceptor"/>
    <property type="evidence" value="ECO:0007669"/>
    <property type="project" value="InterPro"/>
</dbReference>
<evidence type="ECO:0000259" key="5">
    <source>
        <dbReference type="PROSITE" id="PS50075"/>
    </source>
</evidence>
<accession>A0A0B1ZIQ0</accession>
<evidence type="ECO:0000313" key="6">
    <source>
        <dbReference type="EMBL" id="KHK89212.1"/>
    </source>
</evidence>
<dbReference type="SUPFAM" id="SSF56801">
    <property type="entry name" value="Acetyl-CoA synthetase-like"/>
    <property type="match status" value="1"/>
</dbReference>
<dbReference type="GO" id="GO:0050661">
    <property type="term" value="F:NADP binding"/>
    <property type="evidence" value="ECO:0007669"/>
    <property type="project" value="InterPro"/>
</dbReference>
<dbReference type="InterPro" id="IPR020845">
    <property type="entry name" value="AMP-binding_CS"/>
</dbReference>
<dbReference type="SUPFAM" id="SSF51735">
    <property type="entry name" value="NAD(P)-binding Rossmann-fold domains"/>
    <property type="match status" value="1"/>
</dbReference>
<protein>
    <recommendedName>
        <fullName evidence="5">Carrier domain-containing protein</fullName>
    </recommendedName>
</protein>
<dbReference type="InterPro" id="IPR036736">
    <property type="entry name" value="ACP-like_sf"/>
</dbReference>
<dbReference type="Pfam" id="PF00501">
    <property type="entry name" value="AMP-binding"/>
    <property type="match status" value="1"/>
</dbReference>
<dbReference type="InterPro" id="IPR010080">
    <property type="entry name" value="Thioester_reductase-like_dom"/>
</dbReference>
<gene>
    <name evidence="6" type="ORF">LK12_21900</name>
</gene>
<keyword evidence="2" id="KW-0597">Phosphoprotein</keyword>
<sequence>MDAESGVMPSDPDVVAFVRRPDTCLSAMIEKALDSYAGRDALAWRPTRSGVLSDTFEVMTYKDLARRVRSVATALAKDPDLGLKAGDPIGIMAFANVDFVTLNLALGLCGGVIAPLQTSASMEALTGLVRELAAPCLAASLEHLEAITTLAIASEKTRAILIFDHDGLDEDARAAIAAAQQRLDAEKPGCLILPFSEVIARGEKLPPLDPFVPAPGEDPLALIYYTSGSTGTPKGVMYTQKLVKLGYSIARDHAPIVLHYQPLNHSFGMSFIAMALASGGTSYFTAKSDLSTLLSDMKMVRPTTMALVPRISEMLFQRFHADYADEIARDEDAAMARFREDVLGGRMTDIVTGAAPTSPELRDFIEKMTGLTLMEGYGCTEAGGSITFNDRVMRPPVLEYRLIDVPELGYFTTDTPHPRGELILKSDAMFAGYFARPDLTAKAFDDEGFYHTGDIMAEIEPDHLVYLDRTNNVMKLSQGEFVPVALLESLYAGGDPVIRQIYLYGNSTRAFLLGVAVPNMDALPEGIGDEEIKARMLQALERIARANERHSYEVPRDLIIEHEPFSPENGLLAGVGKYMRPAFKARYGEQLEALYEEIARSQDRELQELRRTGRTFPVLETVCRAAGAVLGGKTVALSETGSFASSGGDSLSALSLSLLLEDIYELPVEVSAILHPSGTYGLLAAEIEEKLGGGAKRRDAVAVHGADLTVLKAADLTLDKFIDAEILGAATGLPAPPDAEPEVVLLTGVTGFLGRFMCLEWLRRLERNGKGKVVCVARGADDDDARRRVLAGFEGGDGALAAEVARLGEGRLAVFAGDLAAPRLGLTATCWQALCDQVDLIAHPGAFVNHKLPYRQLFGANTAGTAELIALALTTRKKRFAHVSTIATTYNDGHRADENGYIDSAIPEWHVSDAYADGYGSSKWAAEVLLARANEQYGLPVSVYRSNMIMAPGEFSGQLNVPDIFTRLLLSLALTRLAPASFYSGDSARAHYEGLPVDFLARAIVTIAEDNRAGFHTFHTINPHDDGISTDTFVDWIGEAGIPIERIADYDEWVTRFGTALRALPEKQRQASILPLMDAYKHPSPAIPDFRDQAPNFRQAVAESQVNGDGAIPHLTPALIARYLEDLKATGLLTS</sequence>
<dbReference type="InterPro" id="IPR000873">
    <property type="entry name" value="AMP-dep_synth/lig_dom"/>
</dbReference>
<proteinExistence type="predicted"/>
<evidence type="ECO:0000313" key="7">
    <source>
        <dbReference type="Proteomes" id="UP000031057"/>
    </source>
</evidence>
<keyword evidence="7" id="KW-1185">Reference proteome</keyword>
<comment type="caution">
    <text evidence="6">The sequence shown here is derived from an EMBL/GenBank/DDBJ whole genome shotgun (WGS) entry which is preliminary data.</text>
</comment>
<dbReference type="Proteomes" id="UP000031057">
    <property type="component" value="Unassembled WGS sequence"/>
</dbReference>
<dbReference type="GO" id="GO:0005524">
    <property type="term" value="F:ATP binding"/>
    <property type="evidence" value="ECO:0007669"/>
    <property type="project" value="UniProtKB-KW"/>
</dbReference>
<dbReference type="Pfam" id="PF07993">
    <property type="entry name" value="NAD_binding_4"/>
    <property type="match status" value="1"/>
</dbReference>
<dbReference type="InterPro" id="IPR013120">
    <property type="entry name" value="FAR_NAD-bd"/>
</dbReference>
<dbReference type="STRING" id="1348853.LK12_21900"/>
<dbReference type="NCBIfam" id="NF041592">
    <property type="entry name" value="carboxyl_red"/>
    <property type="match status" value="1"/>
</dbReference>
<dbReference type="AlphaFoldDB" id="A0A0B1ZIQ0"/>
<dbReference type="GO" id="GO:0016020">
    <property type="term" value="C:membrane"/>
    <property type="evidence" value="ECO:0007669"/>
    <property type="project" value="TreeGrafter"/>
</dbReference>
<feature type="domain" description="Carrier" evidence="5">
    <location>
        <begin position="613"/>
        <end position="691"/>
    </location>
</feature>
<evidence type="ECO:0000256" key="4">
    <source>
        <dbReference type="ARBA" id="ARBA00022840"/>
    </source>
</evidence>